<dbReference type="Proteomes" id="UP001189429">
    <property type="component" value="Unassembled WGS sequence"/>
</dbReference>
<proteinExistence type="predicted"/>
<keyword evidence="2" id="KW-1185">Reference proteome</keyword>
<evidence type="ECO:0000313" key="2">
    <source>
        <dbReference type="Proteomes" id="UP001189429"/>
    </source>
</evidence>
<reference evidence="1" key="1">
    <citation type="submission" date="2023-10" db="EMBL/GenBank/DDBJ databases">
        <authorList>
            <person name="Chen Y."/>
            <person name="Shah S."/>
            <person name="Dougan E. K."/>
            <person name="Thang M."/>
            <person name="Chan C."/>
        </authorList>
    </citation>
    <scope>NUCLEOTIDE SEQUENCE [LARGE SCALE GENOMIC DNA]</scope>
</reference>
<comment type="caution">
    <text evidence="1">The sequence shown here is derived from an EMBL/GenBank/DDBJ whole genome shotgun (WGS) entry which is preliminary data.</text>
</comment>
<evidence type="ECO:0000313" key="1">
    <source>
        <dbReference type="EMBL" id="CAK0886050.1"/>
    </source>
</evidence>
<protein>
    <submittedName>
        <fullName evidence="1">Uncharacterized protein</fullName>
    </submittedName>
</protein>
<name>A0ABN9WHU6_9DINO</name>
<sequence>MAIVSWYVFETRQASAIFALRLSSFRSTSFSRLRRRRCHGCGLHCEGISSLVSFKFMAVDSSQIADHRVVVLAVFGVVPFSVLSIPCLPSPDEASTSSVTDAVIYILKLPSGVKAGQQHGHERDVVTPAWALGAAVVTSDLPRPAARARRSCSLSAPRGDLFLARRRELP</sequence>
<organism evidence="1 2">
    <name type="scientific">Prorocentrum cordatum</name>
    <dbReference type="NCBI Taxonomy" id="2364126"/>
    <lineage>
        <taxon>Eukaryota</taxon>
        <taxon>Sar</taxon>
        <taxon>Alveolata</taxon>
        <taxon>Dinophyceae</taxon>
        <taxon>Prorocentrales</taxon>
        <taxon>Prorocentraceae</taxon>
        <taxon>Prorocentrum</taxon>
    </lineage>
</organism>
<dbReference type="EMBL" id="CAUYUJ010018749">
    <property type="protein sequence ID" value="CAK0886050.1"/>
    <property type="molecule type" value="Genomic_DNA"/>
</dbReference>
<gene>
    <name evidence="1" type="ORF">PCOR1329_LOCUS67495</name>
</gene>
<accession>A0ABN9WHU6</accession>